<keyword evidence="13" id="KW-1185">Reference proteome</keyword>
<name>A0ABN3PQG6_9ACTN</name>
<evidence type="ECO:0000259" key="11">
    <source>
        <dbReference type="Pfam" id="PF21478"/>
    </source>
</evidence>
<accession>A0ABN3PQG6</accession>
<dbReference type="HAMAP" id="MF_00711">
    <property type="entry name" value="GcvP"/>
    <property type="match status" value="1"/>
</dbReference>
<comment type="similarity">
    <text evidence="3 8">Belongs to the GcvP family.</text>
</comment>
<evidence type="ECO:0000259" key="10">
    <source>
        <dbReference type="Pfam" id="PF02347"/>
    </source>
</evidence>
<feature type="domain" description="Glycine cleavage system P-protein N-terminal" evidence="10">
    <location>
        <begin position="21"/>
        <end position="446"/>
    </location>
</feature>
<dbReference type="Pfam" id="PF21478">
    <property type="entry name" value="GcvP2_C"/>
    <property type="match status" value="1"/>
</dbReference>
<dbReference type="NCBIfam" id="NF003346">
    <property type="entry name" value="PRK04366.1"/>
    <property type="match status" value="1"/>
</dbReference>
<evidence type="ECO:0000256" key="4">
    <source>
        <dbReference type="ARBA" id="ARBA00011690"/>
    </source>
</evidence>
<dbReference type="PANTHER" id="PTHR11773">
    <property type="entry name" value="GLYCINE DEHYDROGENASE, DECARBOXYLATING"/>
    <property type="match status" value="1"/>
</dbReference>
<dbReference type="InterPro" id="IPR049316">
    <property type="entry name" value="GDC-P_C"/>
</dbReference>
<dbReference type="EMBL" id="BAAATD010000003">
    <property type="protein sequence ID" value="GAA2594245.1"/>
    <property type="molecule type" value="Genomic_DNA"/>
</dbReference>
<dbReference type="RefSeq" id="WP_344541237.1">
    <property type="nucleotide sequence ID" value="NZ_BAAATD010000003.1"/>
</dbReference>
<comment type="caution">
    <text evidence="12">The sequence shown here is derived from an EMBL/GenBank/DDBJ whole genome shotgun (WGS) entry which is preliminary data.</text>
</comment>
<keyword evidence="5 8" id="KW-0663">Pyridoxal phosphate</keyword>
<dbReference type="Pfam" id="PF02347">
    <property type="entry name" value="GDC-P"/>
    <property type="match status" value="2"/>
</dbReference>
<protein>
    <recommendedName>
        <fullName evidence="8">Glycine dehydrogenase (decarboxylating)</fullName>
        <ecNumber evidence="8">1.4.4.2</ecNumber>
    </recommendedName>
    <alternativeName>
        <fullName evidence="8">Glycine cleavage system P-protein</fullName>
    </alternativeName>
    <alternativeName>
        <fullName evidence="8">Glycine decarboxylase</fullName>
    </alternativeName>
    <alternativeName>
        <fullName evidence="8">Glycine dehydrogenase (aminomethyl-transferring)</fullName>
    </alternativeName>
</protein>
<evidence type="ECO:0000256" key="2">
    <source>
        <dbReference type="ARBA" id="ARBA00003788"/>
    </source>
</evidence>
<keyword evidence="6 8" id="KW-0560">Oxidoreductase</keyword>
<comment type="function">
    <text evidence="2 8">The glycine cleavage system catalyzes the degradation of glycine. The P protein binds the alpha-amino group of glycine through its pyridoxal phosphate cofactor; CO(2) is released and the remaining methylamine moiety is then transferred to the lipoamide cofactor of the H protein.</text>
</comment>
<dbReference type="InterPro" id="IPR015422">
    <property type="entry name" value="PyrdxlP-dep_Trfase_small"/>
</dbReference>
<sequence length="963" mass="102877">MTAQYFAPVASPQHPRSTFADRHIGPSPDDQSRMLAAIGYSSAEALIGDAVPGAIRTDRPLDLPPALSEPQAIARLREFAARNTVVRSMIGLGYHGTHTPGVILRNVLENPGWYTAYTPYQPEISQGRLEALLNFQTVVSDLTGLPVANASLLDEGTAAAEAMALAHRVSKRKDPGAFLVDADALPQTIEVIRTRAVPLGIEVVTADLSGGLPDGDFFGVLLQYPGASGAVRDLEPVTAAAHERGAQVVVAADLLALTLLRPPGESGADIVVGSSQRFGVPYGFGGPHAGYMAVREGIQRQLPGRLVGVSVDADGATAYRLALQTREQHIRREKATSNICTAQVLLAVMASMYAVYHGPEGLAAIAERTHGHAAAIAEGLRRAGAEVVHASFFDTVLVRVPGRAREILAKALENGRNLRFVDDDHLAIACDETTGADDVAAVLAAFGPAGPAPEPAAQAIPEVLRRESPYLTHPVFHAHRSETAMLRYLRKLQDRDIALDRSMIPLGSCTMKLNATTEMEPITWPEFADIHPFAPVEQVQGYLELIGELETWLAELTGYAKVSVQPNAGSQGELAGLLAIRGYHASRGDQDRTICLIPSSAHGTNAASAVMAGMKVVVVKCDERGNIDLDDLHAKIDKHRAQLSAIMVTYPSTHGVFEETITDVCKSVHDAGGQVYVDGANLNALVGLARPGEFGSDVSHLNLHKTFCIPHGGGGPGVGPVGVREHLAPFLPSHPLRAEAGPAAEPDGAGVGPISAAPWGSAGILPISWAYIAMMGPDGLREATESAILGANYLAARLAPHYPVLYTGRGGLVAHECIADLRKITKDTGITAEDVAKRLIDYGFHAPTLSFPVAGTLMIEPTESEDLAELDRFADAMIEIRREIERVADGTYDRDDNPLKNAPHTAATLVTEDWKHSYTREEAAYPVPALREDKYWPPVRRIDQAYGDRNLVCSCPPPEAFED</sequence>
<feature type="modified residue" description="N6-(pyridoxal phosphate)lysine" evidence="8">
    <location>
        <position position="705"/>
    </location>
</feature>
<evidence type="ECO:0000313" key="12">
    <source>
        <dbReference type="EMBL" id="GAA2594245.1"/>
    </source>
</evidence>
<dbReference type="InterPro" id="IPR015424">
    <property type="entry name" value="PyrdxlP-dep_Trfase"/>
</dbReference>
<organism evidence="12 13">
    <name type="scientific">Actinomadura fulvescens</name>
    <dbReference type="NCBI Taxonomy" id="46160"/>
    <lineage>
        <taxon>Bacteria</taxon>
        <taxon>Bacillati</taxon>
        <taxon>Actinomycetota</taxon>
        <taxon>Actinomycetes</taxon>
        <taxon>Streptosporangiales</taxon>
        <taxon>Thermomonosporaceae</taxon>
        <taxon>Actinomadura</taxon>
    </lineage>
</organism>
<evidence type="ECO:0000313" key="13">
    <source>
        <dbReference type="Proteomes" id="UP001501509"/>
    </source>
</evidence>
<dbReference type="CDD" id="cd00613">
    <property type="entry name" value="GDC-P"/>
    <property type="match status" value="2"/>
</dbReference>
<dbReference type="Gene3D" id="3.40.640.10">
    <property type="entry name" value="Type I PLP-dependent aspartate aminotransferase-like (Major domain)"/>
    <property type="match status" value="2"/>
</dbReference>
<feature type="domain" description="Glycine dehydrogenase C-terminal" evidence="11">
    <location>
        <begin position="783"/>
        <end position="904"/>
    </location>
</feature>
<comment type="cofactor">
    <cofactor evidence="1 8">
        <name>pyridoxal 5'-phosphate</name>
        <dbReference type="ChEBI" id="CHEBI:597326"/>
    </cofactor>
</comment>
<evidence type="ECO:0000256" key="8">
    <source>
        <dbReference type="HAMAP-Rule" id="MF_00711"/>
    </source>
</evidence>
<feature type="region of interest" description="Disordered" evidence="9">
    <location>
        <begin position="1"/>
        <end position="26"/>
    </location>
</feature>
<dbReference type="NCBIfam" id="TIGR00461">
    <property type="entry name" value="gcvP"/>
    <property type="match status" value="1"/>
</dbReference>
<comment type="catalytic activity">
    <reaction evidence="7 8">
        <text>N(6)-[(R)-lipoyl]-L-lysyl-[glycine-cleavage complex H protein] + glycine + H(+) = N(6)-[(R)-S(8)-aminomethyldihydrolipoyl]-L-lysyl-[glycine-cleavage complex H protein] + CO2</text>
        <dbReference type="Rhea" id="RHEA:24304"/>
        <dbReference type="Rhea" id="RHEA-COMP:10494"/>
        <dbReference type="Rhea" id="RHEA-COMP:10495"/>
        <dbReference type="ChEBI" id="CHEBI:15378"/>
        <dbReference type="ChEBI" id="CHEBI:16526"/>
        <dbReference type="ChEBI" id="CHEBI:57305"/>
        <dbReference type="ChEBI" id="CHEBI:83099"/>
        <dbReference type="ChEBI" id="CHEBI:83143"/>
        <dbReference type="EC" id="1.4.4.2"/>
    </reaction>
</comment>
<dbReference type="InterPro" id="IPR020581">
    <property type="entry name" value="GDC_P"/>
</dbReference>
<dbReference type="EC" id="1.4.4.2" evidence="8"/>
<dbReference type="InterPro" id="IPR049315">
    <property type="entry name" value="GDC-P_N"/>
</dbReference>
<dbReference type="InterPro" id="IPR015421">
    <property type="entry name" value="PyrdxlP-dep_Trfase_major"/>
</dbReference>
<dbReference type="InterPro" id="IPR003437">
    <property type="entry name" value="GcvP"/>
</dbReference>
<comment type="subunit">
    <text evidence="4 8">The glycine cleavage system is composed of four proteins: P, T, L and H.</text>
</comment>
<dbReference type="PANTHER" id="PTHR11773:SF1">
    <property type="entry name" value="GLYCINE DEHYDROGENASE (DECARBOXYLATING), MITOCHONDRIAL"/>
    <property type="match status" value="1"/>
</dbReference>
<gene>
    <name evidence="8 12" type="primary">gcvP</name>
    <name evidence="12" type="ORF">GCM10010411_29290</name>
</gene>
<reference evidence="12 13" key="1">
    <citation type="journal article" date="2019" name="Int. J. Syst. Evol. Microbiol.">
        <title>The Global Catalogue of Microorganisms (GCM) 10K type strain sequencing project: providing services to taxonomists for standard genome sequencing and annotation.</title>
        <authorList>
            <consortium name="The Broad Institute Genomics Platform"/>
            <consortium name="The Broad Institute Genome Sequencing Center for Infectious Disease"/>
            <person name="Wu L."/>
            <person name="Ma J."/>
        </authorList>
    </citation>
    <scope>NUCLEOTIDE SEQUENCE [LARGE SCALE GENOMIC DNA]</scope>
    <source>
        <strain evidence="12 13">JCM 6833</strain>
    </source>
</reference>
<evidence type="ECO:0000256" key="5">
    <source>
        <dbReference type="ARBA" id="ARBA00022898"/>
    </source>
</evidence>
<evidence type="ECO:0000256" key="3">
    <source>
        <dbReference type="ARBA" id="ARBA00010756"/>
    </source>
</evidence>
<dbReference type="Gene3D" id="3.90.1150.10">
    <property type="entry name" value="Aspartate Aminotransferase, domain 1"/>
    <property type="match status" value="2"/>
</dbReference>
<feature type="domain" description="Glycine cleavage system P-protein N-terminal" evidence="10">
    <location>
        <begin position="458"/>
        <end position="732"/>
    </location>
</feature>
<dbReference type="SUPFAM" id="SSF53383">
    <property type="entry name" value="PLP-dependent transferases"/>
    <property type="match status" value="2"/>
</dbReference>
<evidence type="ECO:0000256" key="6">
    <source>
        <dbReference type="ARBA" id="ARBA00023002"/>
    </source>
</evidence>
<dbReference type="NCBIfam" id="NF001696">
    <property type="entry name" value="PRK00451.1"/>
    <property type="match status" value="1"/>
</dbReference>
<evidence type="ECO:0000256" key="7">
    <source>
        <dbReference type="ARBA" id="ARBA00049026"/>
    </source>
</evidence>
<dbReference type="Proteomes" id="UP001501509">
    <property type="component" value="Unassembled WGS sequence"/>
</dbReference>
<proteinExistence type="inferred from homology"/>
<evidence type="ECO:0000256" key="1">
    <source>
        <dbReference type="ARBA" id="ARBA00001933"/>
    </source>
</evidence>
<evidence type="ECO:0000256" key="9">
    <source>
        <dbReference type="SAM" id="MobiDB-lite"/>
    </source>
</evidence>